<keyword evidence="3" id="KW-1185">Reference proteome</keyword>
<dbReference type="PROSITE" id="PS51186">
    <property type="entry name" value="GNAT"/>
    <property type="match status" value="1"/>
</dbReference>
<dbReference type="Pfam" id="PF00583">
    <property type="entry name" value="Acetyltransf_1"/>
    <property type="match status" value="1"/>
</dbReference>
<accession>A0ABX0M1Q3</accession>
<evidence type="ECO:0000259" key="1">
    <source>
        <dbReference type="PROSITE" id="PS51186"/>
    </source>
</evidence>
<reference evidence="2 3" key="1">
    <citation type="submission" date="2019-09" db="EMBL/GenBank/DDBJ databases">
        <title>Taxonomy of Antarctic Massilia spp.: description of Massilia rubra sp. nov., Massilia aquatica sp. nov., Massilia mucilaginosa sp. nov., Massilia frigida sp. nov. isolated from streams, lakes and regoliths.</title>
        <authorList>
            <person name="Holochova P."/>
            <person name="Sedlacek I."/>
            <person name="Kralova S."/>
            <person name="Maslanova I."/>
            <person name="Busse H.-J."/>
            <person name="Stankova E."/>
            <person name="Vrbovska V."/>
            <person name="Kovarovic V."/>
            <person name="Bartak M."/>
            <person name="Svec P."/>
            <person name="Pantucek R."/>
        </authorList>
    </citation>
    <scope>NUCLEOTIDE SEQUENCE [LARGE SCALE GENOMIC DNA]</scope>
    <source>
        <strain evidence="2 3">CCM 8692</strain>
    </source>
</reference>
<feature type="domain" description="N-acetyltransferase" evidence="1">
    <location>
        <begin position="33"/>
        <end position="212"/>
    </location>
</feature>
<sequence length="213" mass="22873">MSGMNGQALFAAYKLAAGAGADLVIPVGRPVEALLRPIATASAHINLTDARLLSEWRNRFVTSFLTEFDAHETRTANWLATAVAHDPGKILFMVDTLDGRPVGHVGLGFIDWDKGYVEADAIVRGGECRKGLMTAALQALLHWARVGLGLPDAWVRVRSDNPAVAFYRKAGFSEVKRVPLASSSAGGQVTWTEDPAAGDDAPALVYMRYQAPV</sequence>
<dbReference type="Proteomes" id="UP000785613">
    <property type="component" value="Unassembled WGS sequence"/>
</dbReference>
<dbReference type="Gene3D" id="3.40.630.30">
    <property type="match status" value="1"/>
</dbReference>
<dbReference type="InterPro" id="IPR000182">
    <property type="entry name" value="GNAT_dom"/>
</dbReference>
<comment type="caution">
    <text evidence="2">The sequence shown here is derived from an EMBL/GenBank/DDBJ whole genome shotgun (WGS) entry which is preliminary data.</text>
</comment>
<dbReference type="EMBL" id="VUYU01000030">
    <property type="protein sequence ID" value="NHZ37549.1"/>
    <property type="molecule type" value="Genomic_DNA"/>
</dbReference>
<dbReference type="RefSeq" id="WP_167230916.1">
    <property type="nucleotide sequence ID" value="NZ_VUYU01000030.1"/>
</dbReference>
<dbReference type="SUPFAM" id="SSF55729">
    <property type="entry name" value="Acyl-CoA N-acyltransferases (Nat)"/>
    <property type="match status" value="1"/>
</dbReference>
<proteinExistence type="predicted"/>
<gene>
    <name evidence="2" type="ORF">F0185_28715</name>
</gene>
<evidence type="ECO:0000313" key="2">
    <source>
        <dbReference type="EMBL" id="NHZ37549.1"/>
    </source>
</evidence>
<protein>
    <submittedName>
        <fullName evidence="2">GNAT family N-acetyltransferase</fullName>
    </submittedName>
</protein>
<name>A0ABX0M1Q3_9BURK</name>
<evidence type="ECO:0000313" key="3">
    <source>
        <dbReference type="Proteomes" id="UP000785613"/>
    </source>
</evidence>
<organism evidence="2 3">
    <name type="scientific">Massilia rubra</name>
    <dbReference type="NCBI Taxonomy" id="2607910"/>
    <lineage>
        <taxon>Bacteria</taxon>
        <taxon>Pseudomonadati</taxon>
        <taxon>Pseudomonadota</taxon>
        <taxon>Betaproteobacteria</taxon>
        <taxon>Burkholderiales</taxon>
        <taxon>Oxalobacteraceae</taxon>
        <taxon>Telluria group</taxon>
        <taxon>Massilia</taxon>
    </lineage>
</organism>
<dbReference type="InterPro" id="IPR016181">
    <property type="entry name" value="Acyl_CoA_acyltransferase"/>
</dbReference>